<gene>
    <name evidence="7" type="ORF">ACFQH9_01070</name>
</gene>
<protein>
    <submittedName>
        <fullName evidence="7">NAD(P)/FAD-dependent oxidoreductase</fullName>
    </submittedName>
</protein>
<dbReference type="InterPro" id="IPR028202">
    <property type="entry name" value="Reductase_C"/>
</dbReference>
<evidence type="ECO:0000259" key="5">
    <source>
        <dbReference type="Pfam" id="PF07992"/>
    </source>
</evidence>
<keyword evidence="2" id="KW-0285">Flavoprotein</keyword>
<dbReference type="InterPro" id="IPR036188">
    <property type="entry name" value="FAD/NAD-bd_sf"/>
</dbReference>
<dbReference type="PANTHER" id="PTHR43557">
    <property type="entry name" value="APOPTOSIS-INDUCING FACTOR 1"/>
    <property type="match status" value="1"/>
</dbReference>
<dbReference type="PRINTS" id="PR00368">
    <property type="entry name" value="FADPNR"/>
</dbReference>
<dbReference type="EMBL" id="JBHSQK010000003">
    <property type="protein sequence ID" value="MFC5946865.1"/>
    <property type="molecule type" value="Genomic_DNA"/>
</dbReference>
<name>A0ABW1I0Z5_9PSEU</name>
<dbReference type="Pfam" id="PF07992">
    <property type="entry name" value="Pyr_redox_2"/>
    <property type="match status" value="1"/>
</dbReference>
<dbReference type="InterPro" id="IPR016156">
    <property type="entry name" value="FAD/NAD-linked_Rdtase_dimer_sf"/>
</dbReference>
<evidence type="ECO:0000256" key="2">
    <source>
        <dbReference type="ARBA" id="ARBA00022630"/>
    </source>
</evidence>
<keyword evidence="3" id="KW-0274">FAD</keyword>
<keyword evidence="4" id="KW-0560">Oxidoreductase</keyword>
<evidence type="ECO:0000256" key="1">
    <source>
        <dbReference type="ARBA" id="ARBA00001974"/>
    </source>
</evidence>
<keyword evidence="8" id="KW-1185">Reference proteome</keyword>
<comment type="cofactor">
    <cofactor evidence="1">
        <name>FAD</name>
        <dbReference type="ChEBI" id="CHEBI:57692"/>
    </cofactor>
</comment>
<reference evidence="8" key="1">
    <citation type="journal article" date="2019" name="Int. J. Syst. Evol. Microbiol.">
        <title>The Global Catalogue of Microorganisms (GCM) 10K type strain sequencing project: providing services to taxonomists for standard genome sequencing and annotation.</title>
        <authorList>
            <consortium name="The Broad Institute Genomics Platform"/>
            <consortium name="The Broad Institute Genome Sequencing Center for Infectious Disease"/>
            <person name="Wu L."/>
            <person name="Ma J."/>
        </authorList>
    </citation>
    <scope>NUCLEOTIDE SEQUENCE [LARGE SCALE GENOMIC DNA]</scope>
    <source>
        <strain evidence="8">CGMCC 4.7397</strain>
    </source>
</reference>
<dbReference type="InterPro" id="IPR050446">
    <property type="entry name" value="FAD-oxidoreductase/Apoptosis"/>
</dbReference>
<evidence type="ECO:0000256" key="4">
    <source>
        <dbReference type="ARBA" id="ARBA00023002"/>
    </source>
</evidence>
<dbReference type="SUPFAM" id="SSF55424">
    <property type="entry name" value="FAD/NAD-linked reductases, dimerisation (C-terminal) domain"/>
    <property type="match status" value="1"/>
</dbReference>
<dbReference type="PANTHER" id="PTHR43557:SF2">
    <property type="entry name" value="RIESKE DOMAIN-CONTAINING PROTEIN-RELATED"/>
    <property type="match status" value="1"/>
</dbReference>
<dbReference type="Gene3D" id="3.50.50.60">
    <property type="entry name" value="FAD/NAD(P)-binding domain"/>
    <property type="match status" value="2"/>
</dbReference>
<dbReference type="RefSeq" id="WP_379563169.1">
    <property type="nucleotide sequence ID" value="NZ_JBHSQK010000003.1"/>
</dbReference>
<proteinExistence type="predicted"/>
<feature type="domain" description="Reductase C-terminal" evidence="6">
    <location>
        <begin position="327"/>
        <end position="410"/>
    </location>
</feature>
<dbReference type="PRINTS" id="PR00411">
    <property type="entry name" value="PNDRDTASEI"/>
</dbReference>
<evidence type="ECO:0000313" key="8">
    <source>
        <dbReference type="Proteomes" id="UP001596119"/>
    </source>
</evidence>
<evidence type="ECO:0000313" key="7">
    <source>
        <dbReference type="EMBL" id="MFC5946865.1"/>
    </source>
</evidence>
<organism evidence="7 8">
    <name type="scientific">Pseudonocardia lutea</name>
    <dbReference type="NCBI Taxonomy" id="2172015"/>
    <lineage>
        <taxon>Bacteria</taxon>
        <taxon>Bacillati</taxon>
        <taxon>Actinomycetota</taxon>
        <taxon>Actinomycetes</taxon>
        <taxon>Pseudonocardiales</taxon>
        <taxon>Pseudonocardiaceae</taxon>
        <taxon>Pseudonocardia</taxon>
    </lineage>
</organism>
<dbReference type="Gene3D" id="3.30.390.30">
    <property type="match status" value="1"/>
</dbReference>
<comment type="caution">
    <text evidence="7">The sequence shown here is derived from an EMBL/GenBank/DDBJ whole genome shotgun (WGS) entry which is preliminary data.</text>
</comment>
<dbReference type="Proteomes" id="UP001596119">
    <property type="component" value="Unassembled WGS sequence"/>
</dbReference>
<accession>A0ABW1I0Z5</accession>
<dbReference type="InterPro" id="IPR023753">
    <property type="entry name" value="FAD/NAD-binding_dom"/>
</dbReference>
<sequence length="430" mass="45234">MDGPRFDRTSRVVVVGAGQAACQLATSLVEDGHSGPITLVGDEPYLPYSRPPLSKEYLSGKVDGEALNLRDGGFFAGSPTTLRHDRVVAVDRTERVVTTGQGEHLPYDALVFATGAINRELEALPSSTGGIVTLRTRADADHIRECFTAVRRVVIVGAGFIGLEFAAFAAAAGRQVTVVETGPRALGRAVTPEMAELIVKEQRAAGVEFRFSDTVIEHETADGAVSAVTTADGTRLPADLVVVAVGVLPETDLAAGCGLTIDNGIVVDAGLRTADPRVFAIGDCARFPHQSSGLALRLESVQNAVDQAKSVAATLHGRPGPYAAVAWFWSQQGTLKLQIAGVLAHVDDTVVRLDPTRGRHAVFAFAAGRLVAVETLNAAGVHLAARKLLAQGHSPTPQEAREPDFDLTAFAKRAPRPQAAPRTSALANSR</sequence>
<dbReference type="Pfam" id="PF14759">
    <property type="entry name" value="Reductase_C"/>
    <property type="match status" value="1"/>
</dbReference>
<evidence type="ECO:0000259" key="6">
    <source>
        <dbReference type="Pfam" id="PF14759"/>
    </source>
</evidence>
<feature type="domain" description="FAD/NAD(P)-binding" evidence="5">
    <location>
        <begin position="11"/>
        <end position="308"/>
    </location>
</feature>
<dbReference type="SUPFAM" id="SSF51905">
    <property type="entry name" value="FAD/NAD(P)-binding domain"/>
    <property type="match status" value="1"/>
</dbReference>
<evidence type="ECO:0000256" key="3">
    <source>
        <dbReference type="ARBA" id="ARBA00022827"/>
    </source>
</evidence>